<dbReference type="Proteomes" id="UP000887568">
    <property type="component" value="Unplaced"/>
</dbReference>
<dbReference type="RefSeq" id="XP_038077052.1">
    <property type="nucleotide sequence ID" value="XM_038221124.1"/>
</dbReference>
<dbReference type="InterPro" id="IPR000008">
    <property type="entry name" value="C2_dom"/>
</dbReference>
<dbReference type="SUPFAM" id="SSF49562">
    <property type="entry name" value="C2 domain (Calcium/lipid-binding domain, CaLB)"/>
    <property type="match status" value="2"/>
</dbReference>
<feature type="compositionally biased region" description="Basic residues" evidence="1">
    <location>
        <begin position="104"/>
        <end position="115"/>
    </location>
</feature>
<dbReference type="SMART" id="SM00239">
    <property type="entry name" value="C2"/>
    <property type="match status" value="1"/>
</dbReference>
<dbReference type="InterPro" id="IPR035892">
    <property type="entry name" value="C2_domain_sf"/>
</dbReference>
<dbReference type="PROSITE" id="PS50004">
    <property type="entry name" value="C2"/>
    <property type="match status" value="1"/>
</dbReference>
<name>A0A914BNJ1_PATMI</name>
<dbReference type="GO" id="GO:0017156">
    <property type="term" value="P:calcium-ion regulated exocytosis"/>
    <property type="evidence" value="ECO:0007669"/>
    <property type="project" value="TreeGrafter"/>
</dbReference>
<dbReference type="GO" id="GO:0005509">
    <property type="term" value="F:calcium ion binding"/>
    <property type="evidence" value="ECO:0007669"/>
    <property type="project" value="TreeGrafter"/>
</dbReference>
<dbReference type="GeneID" id="119744922"/>
<dbReference type="GO" id="GO:0070382">
    <property type="term" value="C:exocytic vesicle"/>
    <property type="evidence" value="ECO:0007669"/>
    <property type="project" value="TreeGrafter"/>
</dbReference>
<dbReference type="GO" id="GO:0001786">
    <property type="term" value="F:phosphatidylserine binding"/>
    <property type="evidence" value="ECO:0007669"/>
    <property type="project" value="TreeGrafter"/>
</dbReference>
<dbReference type="OrthoDB" id="67700at2759"/>
<evidence type="ECO:0000256" key="1">
    <source>
        <dbReference type="SAM" id="MobiDB-lite"/>
    </source>
</evidence>
<organism evidence="4 5">
    <name type="scientific">Patiria miniata</name>
    <name type="common">Bat star</name>
    <name type="synonym">Asterina miniata</name>
    <dbReference type="NCBI Taxonomy" id="46514"/>
    <lineage>
        <taxon>Eukaryota</taxon>
        <taxon>Metazoa</taxon>
        <taxon>Echinodermata</taxon>
        <taxon>Eleutherozoa</taxon>
        <taxon>Asterozoa</taxon>
        <taxon>Asteroidea</taxon>
        <taxon>Valvatacea</taxon>
        <taxon>Valvatida</taxon>
        <taxon>Asterinidae</taxon>
        <taxon>Patiria</taxon>
    </lineage>
</organism>
<dbReference type="OMA" id="CAFNAHA"/>
<sequence>MSWEDLPEWAKLLICALVGAALMILILVVMCQCLWFWKKVKKKEFRRAESPDASDKELTDIAPHRHLPKKKPPSAETKKWETQSMRSRTSLSSSASEGYGSMKGFRHQPSRKRESKRSASQSSADLPPLDEIQFLQVHEIIPEPGTLGAVTFSLSHEKEGEKLRIGVISARDLKARPFVGGAPNPYVNISLFKSGSEKPEFKSKTKIHSKTNSPQFDQAFETAVKTSSLSRHTLRLVVCDHHRLGQSEILGEAEFRLKGVDWSTGIEEELSLEPSTQIPYGELLVSLSYLPTSERLYITVLRATGFSNVHEPSTKVSLILSGKSALRRRVSSSQQRTGLVFHEALFFETPRDKLERIRILIVVTAAAEEEKETTESVQSRSHAPPPVVDEPDIDGALEPPAQARREIGQIILGKNCAHNAHAHWEEMTLMPRVPIAQWYPIFQDIIE</sequence>
<dbReference type="RefSeq" id="XP_038077053.1">
    <property type="nucleotide sequence ID" value="XM_038221125.1"/>
</dbReference>
<dbReference type="Pfam" id="PF00168">
    <property type="entry name" value="C2"/>
    <property type="match status" value="1"/>
</dbReference>
<dbReference type="GO" id="GO:0005886">
    <property type="term" value="C:plasma membrane"/>
    <property type="evidence" value="ECO:0007669"/>
    <property type="project" value="TreeGrafter"/>
</dbReference>
<evidence type="ECO:0000256" key="2">
    <source>
        <dbReference type="SAM" id="Phobius"/>
    </source>
</evidence>
<evidence type="ECO:0000259" key="3">
    <source>
        <dbReference type="PROSITE" id="PS50004"/>
    </source>
</evidence>
<evidence type="ECO:0000313" key="5">
    <source>
        <dbReference type="Proteomes" id="UP000887568"/>
    </source>
</evidence>
<feature type="region of interest" description="Disordered" evidence="1">
    <location>
        <begin position="48"/>
        <end position="127"/>
    </location>
</feature>
<feature type="compositionally biased region" description="Low complexity" evidence="1">
    <location>
        <begin position="84"/>
        <end position="100"/>
    </location>
</feature>
<dbReference type="EnsemblMetazoa" id="XM_038221125.1">
    <property type="protein sequence ID" value="XP_038077053.1"/>
    <property type="gene ID" value="LOC119744922"/>
</dbReference>
<protein>
    <recommendedName>
        <fullName evidence="3">C2 domain-containing protein</fullName>
    </recommendedName>
</protein>
<feature type="domain" description="C2" evidence="3">
    <location>
        <begin position="146"/>
        <end position="270"/>
    </location>
</feature>
<dbReference type="Gene3D" id="2.60.40.150">
    <property type="entry name" value="C2 domain"/>
    <property type="match status" value="2"/>
</dbReference>
<dbReference type="GO" id="GO:0000149">
    <property type="term" value="F:SNARE binding"/>
    <property type="evidence" value="ECO:0007669"/>
    <property type="project" value="TreeGrafter"/>
</dbReference>
<feature type="transmembrane region" description="Helical" evidence="2">
    <location>
        <begin position="12"/>
        <end position="37"/>
    </location>
</feature>
<proteinExistence type="predicted"/>
<keyword evidence="2" id="KW-0812">Transmembrane</keyword>
<keyword evidence="5" id="KW-1185">Reference proteome</keyword>
<feature type="compositionally biased region" description="Basic and acidic residues" evidence="1">
    <location>
        <begin position="48"/>
        <end position="63"/>
    </location>
</feature>
<keyword evidence="2" id="KW-0472">Membrane</keyword>
<evidence type="ECO:0000313" key="4">
    <source>
        <dbReference type="EnsemblMetazoa" id="XP_038077052.1"/>
    </source>
</evidence>
<accession>A0A914BNJ1</accession>
<dbReference type="PANTHER" id="PTHR10024">
    <property type="entry name" value="SYNAPTOTAGMIN"/>
    <property type="match status" value="1"/>
</dbReference>
<dbReference type="AlphaFoldDB" id="A0A914BNJ1"/>
<dbReference type="GO" id="GO:0030276">
    <property type="term" value="F:clathrin binding"/>
    <property type="evidence" value="ECO:0007669"/>
    <property type="project" value="TreeGrafter"/>
</dbReference>
<dbReference type="EnsemblMetazoa" id="XM_038221124.1">
    <property type="protein sequence ID" value="XP_038077052.1"/>
    <property type="gene ID" value="LOC119744922"/>
</dbReference>
<keyword evidence="2" id="KW-1133">Transmembrane helix</keyword>
<feature type="region of interest" description="Disordered" evidence="1">
    <location>
        <begin position="371"/>
        <end position="397"/>
    </location>
</feature>
<dbReference type="GO" id="GO:0005544">
    <property type="term" value="F:calcium-dependent phospholipid binding"/>
    <property type="evidence" value="ECO:0007669"/>
    <property type="project" value="TreeGrafter"/>
</dbReference>
<reference evidence="4" key="1">
    <citation type="submission" date="2022-11" db="UniProtKB">
        <authorList>
            <consortium name="EnsemblMetazoa"/>
        </authorList>
    </citation>
    <scope>IDENTIFICATION</scope>
</reference>